<dbReference type="PANTHER" id="PTHR39166:SF1">
    <property type="entry name" value="BLL1166 PROTEIN"/>
    <property type="match status" value="1"/>
</dbReference>
<evidence type="ECO:0008006" key="3">
    <source>
        <dbReference type="Google" id="ProtNLM"/>
    </source>
</evidence>
<protein>
    <recommendedName>
        <fullName evidence="3">Nucleotidyltransferase family protein</fullName>
    </recommendedName>
</protein>
<dbReference type="AlphaFoldDB" id="A0A7X2S7T0"/>
<proteinExistence type="predicted"/>
<comment type="caution">
    <text evidence="1">The sequence shown here is derived from an EMBL/GenBank/DDBJ whole genome shotgun (WGS) entry which is preliminary data.</text>
</comment>
<dbReference type="EMBL" id="WMIB01000018">
    <property type="protein sequence ID" value="MTH54761.1"/>
    <property type="molecule type" value="Genomic_DNA"/>
</dbReference>
<dbReference type="Pfam" id="PF06042">
    <property type="entry name" value="NTP_transf_6"/>
    <property type="match status" value="1"/>
</dbReference>
<dbReference type="InterPro" id="IPR009267">
    <property type="entry name" value="NTP_transf_6"/>
</dbReference>
<name>A0A7X2S7T0_9BACI</name>
<reference evidence="1 2" key="1">
    <citation type="journal article" date="2017" name="Int. J. Syst. Evol. Microbiol.">
        <title>Bacillus mangrovi sp. nov., isolated from a sediment sample from a mangrove forest.</title>
        <authorList>
            <person name="Gupta V."/>
            <person name="Singh P.K."/>
            <person name="Korpole S."/>
            <person name="Tanuku N.R.S."/>
            <person name="Pinnaka A.K."/>
        </authorList>
    </citation>
    <scope>NUCLEOTIDE SEQUENCE [LARGE SCALE GENOMIC DNA]</scope>
    <source>
        <strain evidence="1 2">KCTC 33872</strain>
    </source>
</reference>
<accession>A0A7X2S7T0</accession>
<dbReference type="RefSeq" id="WP_155113273.1">
    <property type="nucleotide sequence ID" value="NZ_WMIB01000018.1"/>
</dbReference>
<dbReference type="Proteomes" id="UP000434639">
    <property type="component" value="Unassembled WGS sequence"/>
</dbReference>
<keyword evidence="2" id="KW-1185">Reference proteome</keyword>
<dbReference type="PANTHER" id="PTHR39166">
    <property type="entry name" value="BLL1166 PROTEIN"/>
    <property type="match status" value="1"/>
</dbReference>
<gene>
    <name evidence="1" type="ORF">GKZ89_15260</name>
</gene>
<sequence length="191" mass="22221">MEENPDYEEQLVKILDQSEWLPCLFSAASKEIGHYYIGAGCIVQTVWNVLLEKQPLHGIGDADVIFFDKDRLSDADETILEYRIKAHLPDSFPKLDVKNQARVHLWYERKFGYPAPPYHSMEEAIDTWPSTATAIGVRKAERGYEIYAPFGLEDLFQLTVRPNKKLVSKEVYESKAEKWKSKWPELKVIEW</sequence>
<evidence type="ECO:0000313" key="2">
    <source>
        <dbReference type="Proteomes" id="UP000434639"/>
    </source>
</evidence>
<dbReference type="OrthoDB" id="1901124at2"/>
<evidence type="ECO:0000313" key="1">
    <source>
        <dbReference type="EMBL" id="MTH54761.1"/>
    </source>
</evidence>
<organism evidence="1 2">
    <name type="scientific">Metabacillus mangrovi</name>
    <dbReference type="NCBI Taxonomy" id="1491830"/>
    <lineage>
        <taxon>Bacteria</taxon>
        <taxon>Bacillati</taxon>
        <taxon>Bacillota</taxon>
        <taxon>Bacilli</taxon>
        <taxon>Bacillales</taxon>
        <taxon>Bacillaceae</taxon>
        <taxon>Metabacillus</taxon>
    </lineage>
</organism>